<evidence type="ECO:0000313" key="12">
    <source>
        <dbReference type="Proteomes" id="UP000028481"/>
    </source>
</evidence>
<feature type="domain" description="PhoU" evidence="10">
    <location>
        <begin position="17"/>
        <end position="103"/>
    </location>
</feature>
<dbReference type="PaxDb" id="289377-HL41_03030"/>
<comment type="subunit">
    <text evidence="4">Homodimer.</text>
</comment>
<comment type="subcellular location">
    <subcellularLocation>
        <location evidence="1">Cytoplasm</location>
    </subcellularLocation>
</comment>
<comment type="similarity">
    <text evidence="3">Belongs to the UPF0111 family.</text>
</comment>
<dbReference type="InterPro" id="IPR018445">
    <property type="entry name" value="Put_Phosphate_transp_reg"/>
</dbReference>
<dbReference type="Pfam" id="PF01895">
    <property type="entry name" value="PhoU"/>
    <property type="match status" value="2"/>
</dbReference>
<evidence type="ECO:0000256" key="1">
    <source>
        <dbReference type="ARBA" id="ARBA00004496"/>
    </source>
</evidence>
<comment type="function">
    <text evidence="8">Plays a role in the regulation of phosphate uptake.</text>
</comment>
<feature type="domain" description="PhoU" evidence="10">
    <location>
        <begin position="123"/>
        <end position="206"/>
    </location>
</feature>
<dbReference type="KEGG" id="tcm:HL41_03030"/>
<dbReference type="Proteomes" id="UP000028481">
    <property type="component" value="Chromosome"/>
</dbReference>
<evidence type="ECO:0000256" key="3">
    <source>
        <dbReference type="ARBA" id="ARBA00008591"/>
    </source>
</evidence>
<dbReference type="PANTHER" id="PTHR42930">
    <property type="entry name" value="PHOSPHATE-SPECIFIC TRANSPORT SYSTEM ACCESSORY PROTEIN PHOU"/>
    <property type="match status" value="1"/>
</dbReference>
<keyword evidence="5" id="KW-0813">Transport</keyword>
<dbReference type="STRING" id="289377.HL41_03030"/>
<dbReference type="GO" id="GO:0005737">
    <property type="term" value="C:cytoplasm"/>
    <property type="evidence" value="ECO:0007669"/>
    <property type="project" value="UniProtKB-SubCell"/>
</dbReference>
<evidence type="ECO:0000256" key="4">
    <source>
        <dbReference type="ARBA" id="ARBA00011738"/>
    </source>
</evidence>
<dbReference type="InterPro" id="IPR038078">
    <property type="entry name" value="PhoU-like_sf"/>
</dbReference>
<dbReference type="SUPFAM" id="SSF109755">
    <property type="entry name" value="PhoU-like"/>
    <property type="match status" value="2"/>
</dbReference>
<sequence length="447" mass="51582">MTRIALGKELQILKNLITDMAKNVDEMVNGTILALNKLDPTLAERVIKADDQIDYYEHMVCQTALEIIALQQPVAKDLRFVITAIDIAKNLERTADQSVNIAYSAKTLSKQENKAFPECKVAIEEMANEALTMLHSAINAFVTENTQRARSVIEYDSIVDRLQQDLIEDVKNCMKKNPQNIDQGVEYIKVIENIERIADLATNIAEGVIFVAEGRIVKLEEESVSLITLKKEILKDLPVFELLRRHARLVIECVERLSLSLEAYFHRNQQRLEETAQHIFEIEKEADKLKRNIRGHLPKGIILPVERFELFLYLKEQDAIADVAEEILNWLSFKHIPLSFELFKQIEELLNQSIKPLEFLEDMILYSADFILTKNEESRNRAKELIREIRYAQYLSEEYGNKVKKAIFNQIEDPLNLFYFLKLVDLILGISHHAENTADLMRAMIAK</sequence>
<dbReference type="PANTHER" id="PTHR42930:SF3">
    <property type="entry name" value="PHOSPHATE-SPECIFIC TRANSPORT SYSTEM ACCESSORY PROTEIN PHOU"/>
    <property type="match status" value="1"/>
</dbReference>
<comment type="similarity">
    <text evidence="2">Belongs to the PhoU family.</text>
</comment>
<dbReference type="GO" id="GO:0045936">
    <property type="term" value="P:negative regulation of phosphate metabolic process"/>
    <property type="evidence" value="ECO:0007669"/>
    <property type="project" value="InterPro"/>
</dbReference>
<evidence type="ECO:0000259" key="10">
    <source>
        <dbReference type="Pfam" id="PF01895"/>
    </source>
</evidence>
<evidence type="ECO:0000256" key="9">
    <source>
        <dbReference type="ARBA" id="ARBA00069911"/>
    </source>
</evidence>
<keyword evidence="12" id="KW-1185">Reference proteome</keyword>
<protein>
    <recommendedName>
        <fullName evidence="9">Phosphate-specific transport system accessory protein PhoU homolog</fullName>
    </recommendedName>
</protein>
<evidence type="ECO:0000256" key="7">
    <source>
        <dbReference type="ARBA" id="ARBA00022592"/>
    </source>
</evidence>
<gene>
    <name evidence="11" type="ORF">HL41_03030</name>
</gene>
<dbReference type="NCBIfam" id="TIGR02135">
    <property type="entry name" value="phoU_full"/>
    <property type="match status" value="1"/>
</dbReference>
<dbReference type="Gene3D" id="1.20.58.220">
    <property type="entry name" value="Phosphate transport system protein phou homolog 2, domain 2"/>
    <property type="match status" value="3"/>
</dbReference>
<dbReference type="eggNOG" id="COG0704">
    <property type="taxonomic scope" value="Bacteria"/>
</dbReference>
<dbReference type="AlphaFoldDB" id="A0A075WRA4"/>
<accession>A0A075WRA4</accession>
<dbReference type="eggNOG" id="COG1392">
    <property type="taxonomic scope" value="Bacteria"/>
</dbReference>
<keyword evidence="7" id="KW-0592">Phosphate transport</keyword>
<evidence type="ECO:0000256" key="6">
    <source>
        <dbReference type="ARBA" id="ARBA00022490"/>
    </source>
</evidence>
<dbReference type="EMBL" id="CP008796">
    <property type="protein sequence ID" value="AIH03844.1"/>
    <property type="molecule type" value="Genomic_DNA"/>
</dbReference>
<dbReference type="RefSeq" id="WP_038062048.1">
    <property type="nucleotide sequence ID" value="NZ_CP008796.1"/>
</dbReference>
<dbReference type="GO" id="GO:0030643">
    <property type="term" value="P:intracellular phosphate ion homeostasis"/>
    <property type="evidence" value="ECO:0007669"/>
    <property type="project" value="InterPro"/>
</dbReference>
<dbReference type="InterPro" id="IPR028366">
    <property type="entry name" value="PhoU"/>
</dbReference>
<dbReference type="OrthoDB" id="9767431at2"/>
<evidence type="ECO:0000256" key="2">
    <source>
        <dbReference type="ARBA" id="ARBA00008107"/>
    </source>
</evidence>
<dbReference type="Pfam" id="PF01865">
    <property type="entry name" value="PhoU_div"/>
    <property type="match status" value="1"/>
</dbReference>
<dbReference type="GO" id="GO:0006817">
    <property type="term" value="P:phosphate ion transport"/>
    <property type="evidence" value="ECO:0007669"/>
    <property type="project" value="UniProtKB-KW"/>
</dbReference>
<evidence type="ECO:0000256" key="5">
    <source>
        <dbReference type="ARBA" id="ARBA00022448"/>
    </source>
</evidence>
<evidence type="ECO:0000313" key="11">
    <source>
        <dbReference type="EMBL" id="AIH03844.1"/>
    </source>
</evidence>
<name>A0A075WRA4_9BACT</name>
<evidence type="ECO:0000256" key="8">
    <source>
        <dbReference type="ARBA" id="ARBA00056181"/>
    </source>
</evidence>
<dbReference type="HOGENOM" id="CLU_602584_0_0_0"/>
<reference evidence="11 12" key="1">
    <citation type="journal article" date="2015" name="Genome Announc.">
        <title>Genome Sequence of a Sulfate-Reducing Thermophilic Bacterium, Thermodesulfobacterium commune DSM 2178T (Phylum Thermodesulfobacteria).</title>
        <authorList>
            <person name="Bhatnagar S."/>
            <person name="Badger J.H."/>
            <person name="Madupu R."/>
            <person name="Khouri H.M."/>
            <person name="O'Connor E.M."/>
            <person name="Robb F.T."/>
            <person name="Ward N.L."/>
            <person name="Eisen J.A."/>
        </authorList>
    </citation>
    <scope>NUCLEOTIDE SEQUENCE [LARGE SCALE GENOMIC DNA]</scope>
    <source>
        <strain evidence="11 12">DSM 2178</strain>
    </source>
</reference>
<proteinExistence type="inferred from homology"/>
<keyword evidence="6" id="KW-0963">Cytoplasm</keyword>
<dbReference type="InterPro" id="IPR026022">
    <property type="entry name" value="PhoU_dom"/>
</dbReference>
<organism evidence="11 12">
    <name type="scientific">Thermodesulfobacterium commune DSM 2178</name>
    <dbReference type="NCBI Taxonomy" id="289377"/>
    <lineage>
        <taxon>Bacteria</taxon>
        <taxon>Pseudomonadati</taxon>
        <taxon>Thermodesulfobacteriota</taxon>
        <taxon>Thermodesulfobacteria</taxon>
        <taxon>Thermodesulfobacteriales</taxon>
        <taxon>Thermodesulfobacteriaceae</taxon>
        <taxon>Thermodesulfobacterium</taxon>
    </lineage>
</organism>
<dbReference type="FunFam" id="1.20.58.220:FF:000004">
    <property type="entry name" value="Phosphate-specific transport system accessory protein PhoU"/>
    <property type="match status" value="1"/>
</dbReference>